<organism evidence="3 4">
    <name type="scientific">Lactobacillus gasseri</name>
    <dbReference type="NCBI Taxonomy" id="1596"/>
    <lineage>
        <taxon>Bacteria</taxon>
        <taxon>Bacillati</taxon>
        <taxon>Bacillota</taxon>
        <taxon>Bacilli</taxon>
        <taxon>Lactobacillales</taxon>
        <taxon>Lactobacillaceae</taxon>
        <taxon>Lactobacillus</taxon>
    </lineage>
</organism>
<feature type="domain" description="HTH cro/C1-type" evidence="2">
    <location>
        <begin position="4"/>
        <end position="58"/>
    </location>
</feature>
<proteinExistence type="predicted"/>
<name>A0ABY3BHJ1_LACGS</name>
<dbReference type="InterPro" id="IPR010982">
    <property type="entry name" value="Lambda_DNA-bd_dom_sf"/>
</dbReference>
<keyword evidence="4" id="KW-1185">Reference proteome</keyword>
<dbReference type="CDD" id="cd00093">
    <property type="entry name" value="HTH_XRE"/>
    <property type="match status" value="1"/>
</dbReference>
<gene>
    <name evidence="3" type="primary">immR_1</name>
    <name evidence="3" type="ORF">FIPPAONL_00106</name>
</gene>
<dbReference type="PANTHER" id="PTHR46558:SF11">
    <property type="entry name" value="HTH-TYPE TRANSCRIPTIONAL REGULATOR XRE"/>
    <property type="match status" value="1"/>
</dbReference>
<dbReference type="Pfam" id="PF01381">
    <property type="entry name" value="HTH_3"/>
    <property type="match status" value="1"/>
</dbReference>
<dbReference type="RefSeq" id="WP_060791098.1">
    <property type="nucleotide sequence ID" value="NZ_JAKHFA010000007.1"/>
</dbReference>
<evidence type="ECO:0000256" key="1">
    <source>
        <dbReference type="ARBA" id="ARBA00023125"/>
    </source>
</evidence>
<reference evidence="3 4" key="1">
    <citation type="submission" date="2019-04" db="EMBL/GenBank/DDBJ databases">
        <title>Lactobacillus gasseri 7171 assembly.</title>
        <authorList>
            <person name="Joris B.R."/>
            <person name="Giguere D."/>
        </authorList>
    </citation>
    <scope>NUCLEOTIDE SEQUENCE [LARGE SCALE GENOMIC DNA]</scope>
    <source>
        <strain evidence="3 4">7171</strain>
    </source>
</reference>
<dbReference type="SMART" id="SM00530">
    <property type="entry name" value="HTH_XRE"/>
    <property type="match status" value="1"/>
</dbReference>
<dbReference type="InterPro" id="IPR001387">
    <property type="entry name" value="Cro/C1-type_HTH"/>
</dbReference>
<accession>A0ABY3BHJ1</accession>
<evidence type="ECO:0000313" key="3">
    <source>
        <dbReference type="EMBL" id="TQW16170.1"/>
    </source>
</evidence>
<keyword evidence="1" id="KW-0238">DNA-binding</keyword>
<sequence length="192" mass="22096">MNRIKKLRQAKGLSLRDMSEQVNMSYVTISQYERGKREPKIETWDKLAMFFQVPTSYLMGLSNDINGWDEWAKNTGYSVKQIKDEIKRLIDTDRLDASSDVQHQIDQAVKSLDGASYSTTQGVQKEIVFQLTRLIGNVNRAFLEPPEEKNGLKVQSFKVRKDMDEQAYNKIIDALTNAKNEIGQIAINQKYI</sequence>
<comment type="caution">
    <text evidence="3">The sequence shown here is derived from an EMBL/GenBank/DDBJ whole genome shotgun (WGS) entry which is preliminary data.</text>
</comment>
<dbReference type="EMBL" id="SRMD01000024">
    <property type="protein sequence ID" value="TQW16170.1"/>
    <property type="molecule type" value="Genomic_DNA"/>
</dbReference>
<evidence type="ECO:0000313" key="4">
    <source>
        <dbReference type="Proteomes" id="UP000316012"/>
    </source>
</evidence>
<evidence type="ECO:0000259" key="2">
    <source>
        <dbReference type="PROSITE" id="PS50943"/>
    </source>
</evidence>
<protein>
    <submittedName>
        <fullName evidence="3">HTH-type transcriptional regulator ImmR</fullName>
    </submittedName>
</protein>
<dbReference type="SUPFAM" id="SSF47413">
    <property type="entry name" value="lambda repressor-like DNA-binding domains"/>
    <property type="match status" value="1"/>
</dbReference>
<dbReference type="Proteomes" id="UP000316012">
    <property type="component" value="Unassembled WGS sequence"/>
</dbReference>
<dbReference type="PANTHER" id="PTHR46558">
    <property type="entry name" value="TRACRIPTIONAL REGULATORY PROTEIN-RELATED-RELATED"/>
    <property type="match status" value="1"/>
</dbReference>
<dbReference type="PROSITE" id="PS50943">
    <property type="entry name" value="HTH_CROC1"/>
    <property type="match status" value="1"/>
</dbReference>
<dbReference type="Gene3D" id="1.10.260.40">
    <property type="entry name" value="lambda repressor-like DNA-binding domains"/>
    <property type="match status" value="1"/>
</dbReference>